<sequence length="132" mass="14893">MKNSNKIILLTVILLALIIGVMYNSSDTAPVVTTETEEVEKPLNIVGKWRGIEDERFVRTFLADGTVVDVYNNVQEAAKPGTWVMVEDKESEEGLPVTDTEDPIVKIVFDNYNFYYSIPESTETNLTLVFLE</sequence>
<comment type="caution">
    <text evidence="1">The sequence shown here is derived from an EMBL/GenBank/DDBJ whole genome shotgun (WGS) entry which is preliminary data.</text>
</comment>
<organism evidence="1 2">
    <name type="scientific">Candidatus Harrisonbacteria bacterium CG10_big_fil_rev_8_21_14_0_10_38_8</name>
    <dbReference type="NCBI Taxonomy" id="1974582"/>
    <lineage>
        <taxon>Bacteria</taxon>
        <taxon>Candidatus Harrisoniibacteriota</taxon>
    </lineage>
</organism>
<dbReference type="AlphaFoldDB" id="A0A2M6WKH0"/>
<reference evidence="2" key="1">
    <citation type="submission" date="2017-09" db="EMBL/GenBank/DDBJ databases">
        <title>Depth-based differentiation of microbial function through sediment-hosted aquifers and enrichment of novel symbionts in the deep terrestrial subsurface.</title>
        <authorList>
            <person name="Probst A.J."/>
            <person name="Ladd B."/>
            <person name="Jarett J.K."/>
            <person name="Geller-Mcgrath D.E."/>
            <person name="Sieber C.M.K."/>
            <person name="Emerson J.B."/>
            <person name="Anantharaman K."/>
            <person name="Thomas B.C."/>
            <person name="Malmstrom R."/>
            <person name="Stieglmeier M."/>
            <person name="Klingl A."/>
            <person name="Woyke T."/>
            <person name="Ryan C.M."/>
            <person name="Banfield J.F."/>
        </authorList>
    </citation>
    <scope>NUCLEOTIDE SEQUENCE [LARGE SCALE GENOMIC DNA]</scope>
</reference>
<name>A0A2M6WKH0_9BACT</name>
<dbReference type="Proteomes" id="UP000229112">
    <property type="component" value="Unassembled WGS sequence"/>
</dbReference>
<protein>
    <submittedName>
        <fullName evidence="1">Uncharacterized protein</fullName>
    </submittedName>
</protein>
<feature type="non-terminal residue" evidence="1">
    <location>
        <position position="132"/>
    </location>
</feature>
<evidence type="ECO:0000313" key="2">
    <source>
        <dbReference type="Proteomes" id="UP000229112"/>
    </source>
</evidence>
<proteinExistence type="predicted"/>
<dbReference type="EMBL" id="PFAY01000007">
    <property type="protein sequence ID" value="PIT93263.1"/>
    <property type="molecule type" value="Genomic_DNA"/>
</dbReference>
<accession>A0A2M6WKH0</accession>
<evidence type="ECO:0000313" key="1">
    <source>
        <dbReference type="EMBL" id="PIT93263.1"/>
    </source>
</evidence>
<gene>
    <name evidence="1" type="ORF">COU06_01015</name>
</gene>